<reference evidence="1" key="1">
    <citation type="submission" date="2014-11" db="EMBL/GenBank/DDBJ databases">
        <authorList>
            <person name="Amaro Gonzalez C."/>
        </authorList>
    </citation>
    <scope>NUCLEOTIDE SEQUENCE</scope>
</reference>
<name>A0A0E9RXS7_ANGAN</name>
<sequence>MPDFCLTLEETVSFLKFSLFFNDFLLVSECVERNGTKSITQGVHLSLNVAVLYR</sequence>
<organism evidence="1">
    <name type="scientific">Anguilla anguilla</name>
    <name type="common">European freshwater eel</name>
    <name type="synonym">Muraena anguilla</name>
    <dbReference type="NCBI Taxonomy" id="7936"/>
    <lineage>
        <taxon>Eukaryota</taxon>
        <taxon>Metazoa</taxon>
        <taxon>Chordata</taxon>
        <taxon>Craniata</taxon>
        <taxon>Vertebrata</taxon>
        <taxon>Euteleostomi</taxon>
        <taxon>Actinopterygii</taxon>
        <taxon>Neopterygii</taxon>
        <taxon>Teleostei</taxon>
        <taxon>Anguilliformes</taxon>
        <taxon>Anguillidae</taxon>
        <taxon>Anguilla</taxon>
    </lineage>
</organism>
<accession>A0A0E9RXS7</accession>
<dbReference type="EMBL" id="GBXM01075559">
    <property type="protein sequence ID" value="JAH33018.1"/>
    <property type="molecule type" value="Transcribed_RNA"/>
</dbReference>
<protein>
    <submittedName>
        <fullName evidence="1">Uncharacterized protein</fullName>
    </submittedName>
</protein>
<reference evidence="1" key="2">
    <citation type="journal article" date="2015" name="Fish Shellfish Immunol.">
        <title>Early steps in the European eel (Anguilla anguilla)-Vibrio vulnificus interaction in the gills: Role of the RtxA13 toxin.</title>
        <authorList>
            <person name="Callol A."/>
            <person name="Pajuelo D."/>
            <person name="Ebbesson L."/>
            <person name="Teles M."/>
            <person name="MacKenzie S."/>
            <person name="Amaro C."/>
        </authorList>
    </citation>
    <scope>NUCLEOTIDE SEQUENCE</scope>
</reference>
<dbReference type="AlphaFoldDB" id="A0A0E9RXS7"/>
<evidence type="ECO:0000313" key="1">
    <source>
        <dbReference type="EMBL" id="JAH33018.1"/>
    </source>
</evidence>
<proteinExistence type="predicted"/>